<protein>
    <submittedName>
        <fullName evidence="1">Uncharacterized protein</fullName>
    </submittedName>
</protein>
<evidence type="ECO:0000313" key="1">
    <source>
        <dbReference type="EMBL" id="EMZ41269.1"/>
    </source>
</evidence>
<name>N2BWF9_9HELI</name>
<evidence type="ECO:0000313" key="2">
    <source>
        <dbReference type="Proteomes" id="UP000012527"/>
    </source>
</evidence>
<sequence length="74" mass="8392">MLIGLGVQQTINMISSKNNLLEKTIESEIDYVQMASLATDMFSQDRIDSLELMAKHILSLPLYKAFMCLCVFEC</sequence>
<organism evidence="1 2">
    <name type="scientific">Helicobacter bilis WiWa</name>
    <dbReference type="NCBI Taxonomy" id="1235804"/>
    <lineage>
        <taxon>Bacteria</taxon>
        <taxon>Pseudomonadati</taxon>
        <taxon>Campylobacterota</taxon>
        <taxon>Epsilonproteobacteria</taxon>
        <taxon>Campylobacterales</taxon>
        <taxon>Helicobacteraceae</taxon>
        <taxon>Helicobacter</taxon>
    </lineage>
</organism>
<proteinExistence type="predicted"/>
<dbReference type="EMBL" id="AQFW01000004">
    <property type="protein sequence ID" value="EMZ41269.1"/>
    <property type="molecule type" value="Genomic_DNA"/>
</dbReference>
<dbReference type="AlphaFoldDB" id="N2BWF9"/>
<accession>N2BWF9</accession>
<comment type="caution">
    <text evidence="1">The sequence shown here is derived from an EMBL/GenBank/DDBJ whole genome shotgun (WGS) entry which is preliminary data.</text>
</comment>
<dbReference type="HOGENOM" id="CLU_2682723_0_0_7"/>
<dbReference type="PATRIC" id="fig|1235804.3.peg.303"/>
<gene>
    <name evidence="1" type="ORF">C826_00285</name>
</gene>
<reference evidence="1 2" key="1">
    <citation type="submission" date="2013-02" db="EMBL/GenBank/DDBJ databases">
        <title>The Genome Sequence of Helicobacter bilis WiWa.</title>
        <authorList>
            <consortium name="The Broad Institute Genome Sequencing Platform"/>
            <person name="Ward D."/>
            <person name="Overstreet A.-M.C."/>
            <person name="Ramer-Tait A.E."/>
            <person name="Phillips G.J."/>
            <person name="Wannemuehler M.J."/>
            <person name="Walker B."/>
            <person name="Young S.K."/>
            <person name="Zeng Q."/>
            <person name="Gargeya S."/>
            <person name="Fitzgerald M."/>
            <person name="Haas B."/>
            <person name="Abouelleil A."/>
            <person name="Alvarado L."/>
            <person name="Arachchi H.M."/>
            <person name="Berlin A.M."/>
            <person name="Chapman S.B."/>
            <person name="Dewar J."/>
            <person name="Goldberg J."/>
            <person name="Griggs A."/>
            <person name="Gujja S."/>
            <person name="Hansen M."/>
            <person name="Howarth C."/>
            <person name="Imamovic A."/>
            <person name="Larimer J."/>
            <person name="McCowan C."/>
            <person name="Murphy C."/>
            <person name="Neiman D."/>
            <person name="Pearson M."/>
            <person name="Priest M."/>
            <person name="Roberts A."/>
            <person name="Saif S."/>
            <person name="Shea T."/>
            <person name="Sisk P."/>
            <person name="Sykes S."/>
            <person name="Wortman J."/>
            <person name="Nusbaum C."/>
            <person name="Birren B."/>
        </authorList>
    </citation>
    <scope>NUCLEOTIDE SEQUENCE [LARGE SCALE GENOMIC DNA]</scope>
    <source>
        <strain evidence="1 2">WiWa</strain>
    </source>
</reference>
<dbReference type="Proteomes" id="UP000012527">
    <property type="component" value="Unassembled WGS sequence"/>
</dbReference>